<evidence type="ECO:0000313" key="2">
    <source>
        <dbReference type="Proteomes" id="UP000070401"/>
    </source>
</evidence>
<evidence type="ECO:0000313" key="1">
    <source>
        <dbReference type="EMBL" id="KXA22153.1"/>
    </source>
</evidence>
<accession>A0A133P0U1</accession>
<dbReference type="Proteomes" id="UP000070401">
    <property type="component" value="Unassembled WGS sequence"/>
</dbReference>
<keyword evidence="2" id="KW-1185">Reference proteome</keyword>
<comment type="caution">
    <text evidence="1">The sequence shown here is derived from an EMBL/GenBank/DDBJ whole genome shotgun (WGS) entry which is preliminary data.</text>
</comment>
<name>A0A133P0U1_FUSNU</name>
<protein>
    <submittedName>
        <fullName evidence="1">Uncharacterized protein</fullName>
    </submittedName>
</protein>
<gene>
    <name evidence="1" type="ORF">HMPREF3221_01033</name>
</gene>
<sequence>MMEKEKVLEIEAQEVFDRVAIRIKYQNFEVLKRGEFEDREIGVASFNNPCYLSYPYNQLHLKGKSKIEDNSIFTVAKEEFKNIKNMVEAINEKYGIPKRWRAEENNRYYTIFGENIEKKSLADDKFYNLGNYFKTEEEAQKVKEELDKFWAKVRAGEIGGEK</sequence>
<dbReference type="AlphaFoldDB" id="A0A133P0U1"/>
<dbReference type="EMBL" id="LRPY01000099">
    <property type="protein sequence ID" value="KXA22153.1"/>
    <property type="molecule type" value="Genomic_DNA"/>
</dbReference>
<dbReference type="PATRIC" id="fig|851.8.peg.1035"/>
<reference evidence="2" key="1">
    <citation type="submission" date="2016-01" db="EMBL/GenBank/DDBJ databases">
        <authorList>
            <person name="Mitreva M."/>
            <person name="Pepin K.H."/>
            <person name="Mihindukulasuriya K.A."/>
            <person name="Fulton R."/>
            <person name="Fronick C."/>
            <person name="O'Laughlin M."/>
            <person name="Miner T."/>
            <person name="Herter B."/>
            <person name="Rosa B.A."/>
            <person name="Cordes M."/>
            <person name="Tomlinson C."/>
            <person name="Wollam A."/>
            <person name="Palsikar V.B."/>
            <person name="Mardis E.R."/>
            <person name="Wilson R.K."/>
        </authorList>
    </citation>
    <scope>NUCLEOTIDE SEQUENCE [LARGE SCALE GENOMIC DNA]</scope>
    <source>
        <strain evidence="2">MJR7757B</strain>
    </source>
</reference>
<proteinExistence type="predicted"/>
<organism evidence="1 2">
    <name type="scientific">Fusobacterium nucleatum</name>
    <dbReference type="NCBI Taxonomy" id="851"/>
    <lineage>
        <taxon>Bacteria</taxon>
        <taxon>Fusobacteriati</taxon>
        <taxon>Fusobacteriota</taxon>
        <taxon>Fusobacteriia</taxon>
        <taxon>Fusobacteriales</taxon>
        <taxon>Fusobacteriaceae</taxon>
        <taxon>Fusobacterium</taxon>
    </lineage>
</organism>